<keyword evidence="3" id="KW-1185">Reference proteome</keyword>
<dbReference type="PANTHER" id="PTHR31527:SF0">
    <property type="entry name" value="RE64534P"/>
    <property type="match status" value="1"/>
</dbReference>
<evidence type="ECO:0000259" key="1">
    <source>
        <dbReference type="Pfam" id="PF09347"/>
    </source>
</evidence>
<reference evidence="2" key="1">
    <citation type="submission" date="2021-05" db="EMBL/GenBank/DDBJ databases">
        <authorList>
            <person name="Sun Q."/>
            <person name="Inoue M."/>
        </authorList>
    </citation>
    <scope>NUCLEOTIDE SEQUENCE</scope>
    <source>
        <strain evidence="2">VKM B-3255</strain>
    </source>
</reference>
<dbReference type="PANTHER" id="PTHR31527">
    <property type="entry name" value="RE64534P"/>
    <property type="match status" value="1"/>
</dbReference>
<evidence type="ECO:0000313" key="3">
    <source>
        <dbReference type="Proteomes" id="UP001166585"/>
    </source>
</evidence>
<dbReference type="InterPro" id="IPR018959">
    <property type="entry name" value="DUF1989"/>
</dbReference>
<name>A0ABS5R3W0_9HYPH</name>
<dbReference type="EMBL" id="JAHCQH010000002">
    <property type="protein sequence ID" value="MBS9475499.1"/>
    <property type="molecule type" value="Genomic_DNA"/>
</dbReference>
<comment type="caution">
    <text evidence="2">The sequence shown here is derived from an EMBL/GenBank/DDBJ whole genome shotgun (WGS) entry which is preliminary data.</text>
</comment>
<protein>
    <submittedName>
        <fullName evidence="2">Urea carboxylase-associated family protein</fullName>
    </submittedName>
</protein>
<accession>A0ABS5R3W0</accession>
<sequence length="226" mass="25001">MDQLLDAPGSLPDLRGLHSEPGPRRWERVLAPKGRTAFELDKGHTLRIIDLDGQQVADFICFDRHNLVDKISPSTTVMVKGNIHLTTGDYIRSVDAYPMLKITQDTVGRHDILAGSCCPGLNRLRYGKKASHQPNCRENLAAVMEPYGVRLSEIPYTFNIFMNVPISPEGNIEVIAPVSKPGDFIDLRAEMDLIVAISNCPQERNICNGFTATRLGLVVFNTQASS</sequence>
<organism evidence="2 3">
    <name type="scientific">Ancylobacter radicis</name>
    <dbReference type="NCBI Taxonomy" id="2836179"/>
    <lineage>
        <taxon>Bacteria</taxon>
        <taxon>Pseudomonadati</taxon>
        <taxon>Pseudomonadota</taxon>
        <taxon>Alphaproteobacteria</taxon>
        <taxon>Hyphomicrobiales</taxon>
        <taxon>Xanthobacteraceae</taxon>
        <taxon>Ancylobacter</taxon>
    </lineage>
</organism>
<proteinExistence type="predicted"/>
<feature type="domain" description="DUF1989" evidence="1">
    <location>
        <begin position="30"/>
        <end position="194"/>
    </location>
</feature>
<dbReference type="Proteomes" id="UP001166585">
    <property type="component" value="Unassembled WGS sequence"/>
</dbReference>
<gene>
    <name evidence="2" type="ORF">KIP89_00045</name>
</gene>
<evidence type="ECO:0000313" key="2">
    <source>
        <dbReference type="EMBL" id="MBS9475499.1"/>
    </source>
</evidence>
<dbReference type="Pfam" id="PF09347">
    <property type="entry name" value="DUF1989"/>
    <property type="match status" value="1"/>
</dbReference>
<dbReference type="RefSeq" id="WP_213753376.1">
    <property type="nucleotide sequence ID" value="NZ_JAHCQH010000002.1"/>
</dbReference>